<dbReference type="Proteomes" id="UP000492821">
    <property type="component" value="Unassembled WGS sequence"/>
</dbReference>
<evidence type="ECO:0000256" key="1">
    <source>
        <dbReference type="SAM" id="MobiDB-lite"/>
    </source>
</evidence>
<feature type="compositionally biased region" description="Basic and acidic residues" evidence="1">
    <location>
        <begin position="333"/>
        <end position="348"/>
    </location>
</feature>
<dbReference type="Pfam" id="PF10188">
    <property type="entry name" value="Oscp1"/>
    <property type="match status" value="1"/>
</dbReference>
<reference evidence="3" key="2">
    <citation type="submission" date="2020-10" db="UniProtKB">
        <authorList>
            <consortium name="WormBaseParasite"/>
        </authorList>
    </citation>
    <scope>IDENTIFICATION</scope>
</reference>
<dbReference type="GO" id="GO:0005886">
    <property type="term" value="C:plasma membrane"/>
    <property type="evidence" value="ECO:0007669"/>
    <property type="project" value="TreeGrafter"/>
</dbReference>
<dbReference type="AlphaFoldDB" id="A0A7E4W8G5"/>
<evidence type="ECO:0000313" key="3">
    <source>
        <dbReference type="WBParaSite" id="Pan_g7363.t1"/>
    </source>
</evidence>
<sequence>MSSLSVPLLIINLAGEMSYILEQRLKAQNFIEDKSVKVLHEIMESWLNKDFLDRLFSPCHIYQLSSMRQFFDRLAHTSIMRLNEASMEKLFHLMTMTVKYQVVTVTHPYELFNVTLNHLDGIRTIMKDNPGVLEYVDYAYTLVNNVYFTLPEWQMSLIRDTMLSFFVDTRIKVSILLREEKQDRLGHFILYKDAVQLPPKASIPGTIRYYINGEHVTSTSFPVKAKYVPNDVTEEEYDKRLQCEPTDRGTALGRNLYLSMTDIQVTRGVTGKDETKPIGDEFKLLSKLLQPKADNLDETQKIVLSLFDDDDATPVRKSSNRRSNSSTSTKVKISKESRTVEAAMKELAIRPTSKKGKGEDLANLLDEAVAETTPKRKASAKKRTGSATSTGSRTPSRSGSVKGTRAAH</sequence>
<proteinExistence type="predicted"/>
<protein>
    <submittedName>
        <fullName evidence="3">Protein OSCP1</fullName>
    </submittedName>
</protein>
<dbReference type="WBParaSite" id="Pan_g7363.t1">
    <property type="protein sequence ID" value="Pan_g7363.t1"/>
    <property type="gene ID" value="Pan_g7363"/>
</dbReference>
<dbReference type="PANTHER" id="PTHR21439:SF0">
    <property type="entry name" value="PROTEIN OSCP1"/>
    <property type="match status" value="1"/>
</dbReference>
<keyword evidence="2" id="KW-1185">Reference proteome</keyword>
<dbReference type="PANTHER" id="PTHR21439">
    <property type="entry name" value="OXIDORED-NITRO DOMAIN-CONTAINING PROTEIN"/>
    <property type="match status" value="1"/>
</dbReference>
<evidence type="ECO:0000313" key="2">
    <source>
        <dbReference type="Proteomes" id="UP000492821"/>
    </source>
</evidence>
<dbReference type="GO" id="GO:0005737">
    <property type="term" value="C:cytoplasm"/>
    <property type="evidence" value="ECO:0007669"/>
    <property type="project" value="TreeGrafter"/>
</dbReference>
<dbReference type="InterPro" id="IPR019332">
    <property type="entry name" value="OSCP1"/>
</dbReference>
<feature type="compositionally biased region" description="Low complexity" evidence="1">
    <location>
        <begin position="315"/>
        <end position="331"/>
    </location>
</feature>
<feature type="compositionally biased region" description="Basic residues" evidence="1">
    <location>
        <begin position="375"/>
        <end position="384"/>
    </location>
</feature>
<reference evidence="2" key="1">
    <citation type="journal article" date="2013" name="Genetics">
        <title>The draft genome and transcriptome of Panagrellus redivivus are shaped by the harsh demands of a free-living lifestyle.</title>
        <authorList>
            <person name="Srinivasan J."/>
            <person name="Dillman A.R."/>
            <person name="Macchietto M.G."/>
            <person name="Heikkinen L."/>
            <person name="Lakso M."/>
            <person name="Fracchia K.M."/>
            <person name="Antoshechkin I."/>
            <person name="Mortazavi A."/>
            <person name="Wong G."/>
            <person name="Sternberg P.W."/>
        </authorList>
    </citation>
    <scope>NUCLEOTIDE SEQUENCE [LARGE SCALE GENOMIC DNA]</scope>
    <source>
        <strain evidence="2">MT8872</strain>
    </source>
</reference>
<feature type="region of interest" description="Disordered" evidence="1">
    <location>
        <begin position="311"/>
        <end position="408"/>
    </location>
</feature>
<accession>A0A7E4W8G5</accession>
<feature type="compositionally biased region" description="Low complexity" evidence="1">
    <location>
        <begin position="385"/>
        <end position="400"/>
    </location>
</feature>
<name>A0A7E4W8G5_PANRE</name>
<organism evidence="2 3">
    <name type="scientific">Panagrellus redivivus</name>
    <name type="common">Microworm</name>
    <dbReference type="NCBI Taxonomy" id="6233"/>
    <lineage>
        <taxon>Eukaryota</taxon>
        <taxon>Metazoa</taxon>
        <taxon>Ecdysozoa</taxon>
        <taxon>Nematoda</taxon>
        <taxon>Chromadorea</taxon>
        <taxon>Rhabditida</taxon>
        <taxon>Tylenchina</taxon>
        <taxon>Panagrolaimomorpha</taxon>
        <taxon>Panagrolaimoidea</taxon>
        <taxon>Panagrolaimidae</taxon>
        <taxon>Panagrellus</taxon>
    </lineage>
</organism>